<keyword evidence="9" id="KW-1185">Reference proteome</keyword>
<keyword evidence="4 7" id="KW-0406">Ion transport</keyword>
<dbReference type="Pfam" id="PF03223">
    <property type="entry name" value="V-ATPase_C"/>
    <property type="match status" value="2"/>
</dbReference>
<dbReference type="PANTHER" id="PTHR10137:SF4">
    <property type="entry name" value="V-TYPE PROTON ATPASE SUBUNIT C 2"/>
    <property type="match status" value="1"/>
</dbReference>
<evidence type="ECO:0000256" key="4">
    <source>
        <dbReference type="ARBA" id="ARBA00023065"/>
    </source>
</evidence>
<dbReference type="InterPro" id="IPR036132">
    <property type="entry name" value="Vac_ATP_synth_c_sf"/>
</dbReference>
<feature type="non-terminal residue" evidence="8">
    <location>
        <position position="1"/>
    </location>
</feature>
<dbReference type="GO" id="GO:0046961">
    <property type="term" value="F:proton-transporting ATPase activity, rotational mechanism"/>
    <property type="evidence" value="ECO:0007669"/>
    <property type="project" value="InterPro"/>
</dbReference>
<evidence type="ECO:0000256" key="7">
    <source>
        <dbReference type="RuleBase" id="RU364010"/>
    </source>
</evidence>
<name>A0A8J5ZP13_GALPY</name>
<keyword evidence="2 7" id="KW-0813">Transport</keyword>
<feature type="non-terminal residue" evidence="8">
    <location>
        <position position="202"/>
    </location>
</feature>
<evidence type="ECO:0000313" key="9">
    <source>
        <dbReference type="Proteomes" id="UP000700334"/>
    </source>
</evidence>
<accession>A0A8J5ZP13</accession>
<dbReference type="Gene3D" id="1.20.1460.10">
    <property type="entry name" value="subunit c (vma5p) of the yeast v-atpase, domain 2"/>
    <property type="match status" value="1"/>
</dbReference>
<keyword evidence="3 7" id="KW-0375">Hydrogen ion transport</keyword>
<evidence type="ECO:0000256" key="3">
    <source>
        <dbReference type="ARBA" id="ARBA00022781"/>
    </source>
</evidence>
<dbReference type="Proteomes" id="UP000700334">
    <property type="component" value="Unassembled WGS sequence"/>
</dbReference>
<dbReference type="SUPFAM" id="SSF118203">
    <property type="entry name" value="Vacuolar ATP synthase subunit C"/>
    <property type="match status" value="1"/>
</dbReference>
<dbReference type="GO" id="GO:0005765">
    <property type="term" value="C:lysosomal membrane"/>
    <property type="evidence" value="ECO:0007669"/>
    <property type="project" value="TreeGrafter"/>
</dbReference>
<comment type="subunit">
    <text evidence="7">V-ATPase is a heteromultimeric enzyme made up of two complexes: the ATP-hydrolytic V1 complex and the proton translocation V0 complex. The V1 complex consists of three catalytic AB heterodimers that form a heterohexamer, three peripheral stalks each consisting of EG heterodimers, one central rotor including subunits D and F, and the regulatory subunits C and H. The proton translocation complex V0 consists of the proton transport subunit a, a ring of proteolipid subunits c9c'', rotary subunit d, subunits e and f, and two accessory subunits.</text>
</comment>
<comment type="function">
    <text evidence="5 7">Subunit of the V1 complex of vacuolar(H+)-ATPase (V-ATPase), a multisubunit enzyme composed of a peripheral complex (V1) that hydrolyzes ATP and a membrane integral complex (V0) that translocates protons. V-ATPase is responsible for acidifying and maintaining the pH of intracellular compartments and in some cell types, is targeted to the plasma membrane, where it is responsible for acidifying the extracellular environment. Subunit C is necessary for the assembly of the catalytic sector of the enzyme and is likely to have a specific function in its catalytic activity.</text>
</comment>
<organism evidence="8 9">
    <name type="scientific">Galemys pyrenaicus</name>
    <name type="common">Iberian desman</name>
    <name type="synonym">Pyrenean desman</name>
    <dbReference type="NCBI Taxonomy" id="202257"/>
    <lineage>
        <taxon>Eukaryota</taxon>
        <taxon>Metazoa</taxon>
        <taxon>Chordata</taxon>
        <taxon>Craniata</taxon>
        <taxon>Vertebrata</taxon>
        <taxon>Euteleostomi</taxon>
        <taxon>Mammalia</taxon>
        <taxon>Eutheria</taxon>
        <taxon>Laurasiatheria</taxon>
        <taxon>Eulipotyphla</taxon>
        <taxon>Talpidae</taxon>
        <taxon>Galemys</taxon>
    </lineage>
</organism>
<proteinExistence type="inferred from homology"/>
<dbReference type="AlphaFoldDB" id="A0A8J5ZP13"/>
<sequence>AKHSLNIKFTIPAIKVNLNSLLTSDQLDQLDIFAKSLIEQMVQSVVNIMEDTKGKVQETSFSVVTSFITHFECEIAKYSVKQMLVCIVDTLAKQLAQFFKHLRNPSLKWLLLSQICLITESTEDVLITMTLFENLKGNGVARLLSNKKQQYQTDKAKMDFSELFVTWIHLELLRVYLYSLLSYGLPWNFEVVFFQSHNSLTA</sequence>
<evidence type="ECO:0000256" key="5">
    <source>
        <dbReference type="ARBA" id="ARBA00046006"/>
    </source>
</evidence>
<comment type="caution">
    <text evidence="8">The sequence shown here is derived from an EMBL/GenBank/DDBJ whole genome shotgun (WGS) entry which is preliminary data.</text>
</comment>
<comment type="subunit">
    <text evidence="6">V-ATPase is a heteromultimeric enzyme made up of two complexes: the ATP-hydrolytic V1 complex and the proton translocation V0 complex. The V1 complex consists of three catalytic AB heterodimers that form a heterohexamer, three peripheral stalks each consisting of EG heterodimers, one central rotor including subunits D and F, and the regulatory subunits C and H. The proton translocation complex V0 consists of the proton transport subunit a, a ring of proteolipid subunits c9c'', rotary subunit d, subunits e and f, and the accessory subunits ATP6AP1/Ac45 and ATP6AP2/PRR.</text>
</comment>
<comment type="similarity">
    <text evidence="1 7">Belongs to the V-ATPase C subunit family.</text>
</comment>
<evidence type="ECO:0000256" key="1">
    <source>
        <dbReference type="ARBA" id="ARBA00006138"/>
    </source>
</evidence>
<evidence type="ECO:0000313" key="8">
    <source>
        <dbReference type="EMBL" id="KAG8507419.1"/>
    </source>
</evidence>
<gene>
    <name evidence="8" type="ORF">J0S82_009371</name>
</gene>
<protein>
    <recommendedName>
        <fullName evidence="7">V-type proton ATPase subunit C</fullName>
    </recommendedName>
</protein>
<evidence type="ECO:0000256" key="6">
    <source>
        <dbReference type="ARBA" id="ARBA00046696"/>
    </source>
</evidence>
<evidence type="ECO:0000256" key="2">
    <source>
        <dbReference type="ARBA" id="ARBA00022448"/>
    </source>
</evidence>
<dbReference type="EMBL" id="JAGFMF010012105">
    <property type="protein sequence ID" value="KAG8507419.1"/>
    <property type="molecule type" value="Genomic_DNA"/>
</dbReference>
<reference evidence="8" key="1">
    <citation type="journal article" date="2021" name="Evol. Appl.">
        <title>The genome of the Pyrenean desman and the effects of bottlenecks and inbreeding on the genomic landscape of an endangered species.</title>
        <authorList>
            <person name="Escoda L."/>
            <person name="Castresana J."/>
        </authorList>
    </citation>
    <scope>NUCLEOTIDE SEQUENCE</scope>
    <source>
        <strain evidence="8">IBE-C5619</strain>
    </source>
</reference>
<dbReference type="InterPro" id="IPR004907">
    <property type="entry name" value="ATPase_V1-cplx_csu"/>
</dbReference>
<dbReference type="GO" id="GO:0000221">
    <property type="term" value="C:vacuolar proton-transporting V-type ATPase, V1 domain"/>
    <property type="evidence" value="ECO:0007669"/>
    <property type="project" value="TreeGrafter"/>
</dbReference>
<dbReference type="PANTHER" id="PTHR10137">
    <property type="entry name" value="V-TYPE PROTON ATPASE SUBUNIT C"/>
    <property type="match status" value="1"/>
</dbReference>
<dbReference type="OrthoDB" id="6605928at2759"/>